<dbReference type="AlphaFoldDB" id="U6M217"/>
<dbReference type="OMA" id="PYWDEAT"/>
<evidence type="ECO:0000256" key="1">
    <source>
        <dbReference type="ARBA" id="ARBA00001933"/>
    </source>
</evidence>
<evidence type="ECO:0000313" key="9">
    <source>
        <dbReference type="Proteomes" id="UP000030763"/>
    </source>
</evidence>
<dbReference type="PANTHER" id="PTHR11879">
    <property type="entry name" value="ASPARTATE AMINOTRANSFERASE"/>
    <property type="match status" value="1"/>
</dbReference>
<dbReference type="GO" id="GO:0005829">
    <property type="term" value="C:cytosol"/>
    <property type="evidence" value="ECO:0007669"/>
    <property type="project" value="TreeGrafter"/>
</dbReference>
<dbReference type="GeneID" id="25339454"/>
<dbReference type="EMBL" id="HG718965">
    <property type="protein sequence ID" value="CDJ56504.1"/>
    <property type="molecule type" value="Genomic_DNA"/>
</dbReference>
<evidence type="ECO:0000313" key="8">
    <source>
        <dbReference type="EMBL" id="CDJ56504.1"/>
    </source>
</evidence>
<evidence type="ECO:0000256" key="6">
    <source>
        <dbReference type="ARBA" id="ARBA00022898"/>
    </source>
</evidence>
<accession>U6M217</accession>
<keyword evidence="9" id="KW-1185">Reference proteome</keyword>
<evidence type="ECO:0000256" key="4">
    <source>
        <dbReference type="ARBA" id="ARBA00022576"/>
    </source>
</evidence>
<dbReference type="PANTHER" id="PTHR11879:SF55">
    <property type="entry name" value="GLUTAMATE OXALOACETATE TRANSAMINASE 1, ISOFORM B"/>
    <property type="match status" value="1"/>
</dbReference>
<dbReference type="GO" id="GO:0030170">
    <property type="term" value="F:pyridoxal phosphate binding"/>
    <property type="evidence" value="ECO:0007669"/>
    <property type="project" value="InterPro"/>
</dbReference>
<dbReference type="GO" id="GO:0004069">
    <property type="term" value="F:L-aspartate:2-oxoglutarate aminotransferase activity"/>
    <property type="evidence" value="ECO:0007669"/>
    <property type="project" value="TreeGrafter"/>
</dbReference>
<reference evidence="8" key="1">
    <citation type="submission" date="2013-10" db="EMBL/GenBank/DDBJ databases">
        <title>Genomic analysis of the causative agents of coccidiosis in chickens.</title>
        <authorList>
            <person name="Reid A.J."/>
            <person name="Blake D."/>
            <person name="Billington K."/>
            <person name="Browne H."/>
            <person name="Dunn M."/>
            <person name="Hung S."/>
            <person name="Kawahara F."/>
            <person name="Miranda-Saavedra D."/>
            <person name="Mourier T."/>
            <person name="Nagra H."/>
            <person name="Otto T.D."/>
            <person name="Rawlings N."/>
            <person name="Sanchez A."/>
            <person name="Sanders M."/>
            <person name="Subramaniam C."/>
            <person name="Tay Y."/>
            <person name="Dear P."/>
            <person name="Doerig C."/>
            <person name="Gruber A."/>
            <person name="Parkinson J."/>
            <person name="Shirley M."/>
            <person name="Wan K.L."/>
            <person name="Berriman M."/>
            <person name="Tomley F."/>
            <person name="Pain A."/>
        </authorList>
    </citation>
    <scope>NUCLEOTIDE SEQUENCE [LARGE SCALE GENOMIC DNA]</scope>
    <source>
        <strain evidence="8">Weybridge</strain>
    </source>
</reference>
<dbReference type="Gene3D" id="3.40.640.10">
    <property type="entry name" value="Type I PLP-dependent aspartate aminotransferase-like (Major domain)"/>
    <property type="match status" value="1"/>
</dbReference>
<feature type="domain" description="Aminotransferase class I/classII large" evidence="7">
    <location>
        <begin position="22"/>
        <end position="70"/>
    </location>
</feature>
<dbReference type="RefSeq" id="XP_013333155.1">
    <property type="nucleotide sequence ID" value="XM_013477701.1"/>
</dbReference>
<dbReference type="InterPro" id="IPR004839">
    <property type="entry name" value="Aminotransferase_I/II_large"/>
</dbReference>
<evidence type="ECO:0000256" key="5">
    <source>
        <dbReference type="ARBA" id="ARBA00022679"/>
    </source>
</evidence>
<protein>
    <submittedName>
        <fullName evidence="8">Aspartate aminotransferase, putative</fullName>
    </submittedName>
</protein>
<dbReference type="InterPro" id="IPR015421">
    <property type="entry name" value="PyrdxlP-dep_Trfase_major"/>
</dbReference>
<dbReference type="OrthoDB" id="6752799at2759"/>
<reference evidence="8" key="2">
    <citation type="submission" date="2013-10" db="EMBL/GenBank/DDBJ databases">
        <authorList>
            <person name="Aslett M."/>
        </authorList>
    </citation>
    <scope>NUCLEOTIDE SEQUENCE [LARGE SCALE GENOMIC DNA]</scope>
    <source>
        <strain evidence="8">Weybridge</strain>
    </source>
</reference>
<dbReference type="Pfam" id="PF00155">
    <property type="entry name" value="Aminotran_1_2"/>
    <property type="match status" value="2"/>
</dbReference>
<keyword evidence="5 8" id="KW-0808">Transferase</keyword>
<dbReference type="Gene3D" id="3.90.1150.10">
    <property type="entry name" value="Aspartate Aminotransferase, domain 1"/>
    <property type="match status" value="2"/>
</dbReference>
<gene>
    <name evidence="8" type="ORF">EMWEY_00054680</name>
</gene>
<dbReference type="InterPro" id="IPR015422">
    <property type="entry name" value="PyrdxlP-dep_Trfase_small"/>
</dbReference>
<comment type="subunit">
    <text evidence="3">Homodimer.</text>
</comment>
<feature type="domain" description="Aminotransferase class I/classII large" evidence="7">
    <location>
        <begin position="73"/>
        <end position="136"/>
    </location>
</feature>
<dbReference type="GO" id="GO:0006532">
    <property type="term" value="P:aspartate biosynthetic process"/>
    <property type="evidence" value="ECO:0007669"/>
    <property type="project" value="TreeGrafter"/>
</dbReference>
<evidence type="ECO:0000259" key="7">
    <source>
        <dbReference type="Pfam" id="PF00155"/>
    </source>
</evidence>
<keyword evidence="6" id="KW-0663">Pyridoxal phosphate</keyword>
<organism evidence="8 9">
    <name type="scientific">Eimeria maxima</name>
    <name type="common">Coccidian parasite</name>
    <dbReference type="NCBI Taxonomy" id="5804"/>
    <lineage>
        <taxon>Eukaryota</taxon>
        <taxon>Sar</taxon>
        <taxon>Alveolata</taxon>
        <taxon>Apicomplexa</taxon>
        <taxon>Conoidasida</taxon>
        <taxon>Coccidia</taxon>
        <taxon>Eucoccidiorida</taxon>
        <taxon>Eimeriorina</taxon>
        <taxon>Eimeriidae</taxon>
        <taxon>Eimeria</taxon>
    </lineage>
</organism>
<evidence type="ECO:0000256" key="3">
    <source>
        <dbReference type="ARBA" id="ARBA00011738"/>
    </source>
</evidence>
<dbReference type="InterPro" id="IPR000796">
    <property type="entry name" value="Asp_trans"/>
</dbReference>
<comment type="similarity">
    <text evidence="2">Belongs to the class-I pyridoxal-phosphate-dependent aminotransferase family.</text>
</comment>
<sequence length="184" mass="20640">MSPPDPILGTAIAYKKDNSPYKINLGIGAYRTNKGTPYVFKVVKEAEKEILEDESIDKEYLPIDGLPELKPYVYLSNPTWANHHNIFGPGVGLTIREYPYWDPVTKGVDFEGLTRVLREAPLRSAVVLHACAHNPTEAQCELLTSKWHVYLLKNGRISMAGINEDNVDYLVEAIDDVVRQLPSS</sequence>
<evidence type="ECO:0000256" key="2">
    <source>
        <dbReference type="ARBA" id="ARBA00007441"/>
    </source>
</evidence>
<name>U6M217_EIMMA</name>
<dbReference type="InterPro" id="IPR015424">
    <property type="entry name" value="PyrdxlP-dep_Trfase"/>
</dbReference>
<dbReference type="SUPFAM" id="SSF53383">
    <property type="entry name" value="PLP-dependent transferases"/>
    <property type="match status" value="1"/>
</dbReference>
<comment type="cofactor">
    <cofactor evidence="1">
        <name>pyridoxal 5'-phosphate</name>
        <dbReference type="ChEBI" id="CHEBI:597326"/>
    </cofactor>
</comment>
<dbReference type="VEuPathDB" id="ToxoDB:EMWEY_00054680"/>
<proteinExistence type="inferred from homology"/>
<dbReference type="Proteomes" id="UP000030763">
    <property type="component" value="Unassembled WGS sequence"/>
</dbReference>
<keyword evidence="4 8" id="KW-0032">Aminotransferase</keyword>